<feature type="domain" description="PBZ-type" evidence="12">
    <location>
        <begin position="363"/>
        <end position="386"/>
    </location>
</feature>
<evidence type="ECO:0000256" key="8">
    <source>
        <dbReference type="ARBA" id="ARBA00023242"/>
    </source>
</evidence>
<comment type="similarity">
    <text evidence="2">Belongs to the tyrosyl-DNA phosphodiesterase family.</text>
</comment>
<dbReference type="PANTHER" id="PTHR12415:SF0">
    <property type="entry name" value="TYROSYL-DNA PHOSPHODIESTERASE 1"/>
    <property type="match status" value="1"/>
</dbReference>
<dbReference type="Pfam" id="PF10283">
    <property type="entry name" value="zf-CCHH"/>
    <property type="match status" value="1"/>
</dbReference>
<reference evidence="13 14" key="1">
    <citation type="journal article" date="2018" name="Nat. Ecol. Evol.">
        <title>Genomic signatures of mitonuclear coevolution across populations of Tigriopus californicus.</title>
        <authorList>
            <person name="Barreto F.S."/>
            <person name="Watson E.T."/>
            <person name="Lima T.G."/>
            <person name="Willett C.S."/>
            <person name="Edmands S."/>
            <person name="Li W."/>
            <person name="Burton R.S."/>
        </authorList>
    </citation>
    <scope>NUCLEOTIDE SEQUENCE [LARGE SCALE GENOMIC DNA]</scope>
    <source>
        <strain evidence="13 14">San Diego</strain>
    </source>
</reference>
<dbReference type="GO" id="GO:0006281">
    <property type="term" value="P:DNA repair"/>
    <property type="evidence" value="ECO:0007669"/>
    <property type="project" value="UniProtKB-KW"/>
</dbReference>
<dbReference type="Gene3D" id="3.30.870.10">
    <property type="entry name" value="Endonuclease Chain A"/>
    <property type="match status" value="2"/>
</dbReference>
<evidence type="ECO:0000256" key="7">
    <source>
        <dbReference type="ARBA" id="ARBA00023204"/>
    </source>
</evidence>
<sequence>YLSHSGVIQLFLQRKALVELCGQNLRESKLPVNLVEPEVTLKFSGLFSKHAGDLSLALLNIKSGVCVIFSTQTLLPVSTIIEVKSMKVGDFSNLGYRQLKIQLRSGQPHELNENSSAKAQPQVSSVLRSELELIRDNVRRAKVQILDMDRELAKLSWKLGSENPKGDPDLVRNIIGRCEDANESAREDRTDWTITFSDPVLFQDWVLLPMCVDGMAMEQKVSVHVISPRNRSFQVLKEGNKSGQWTIAIQATLIVGYSGQMQGCLHWKVDSGFRQQLFEIPRLKIPPIEMTKTALRVALPFLNCIQLGLVNRAGSDLKDTLQALGLDEISNDLFAESSNRYHGPAFVKLAQPRPQSRMSLPSEACFFGEKCFRKNPHHFREYSHPHLVALIAQFGTTDPPQTKSIEVAHKVILIQLKMLRELFPSLVKAKRDSPPVKRSKLDPESSQVAANSTEKKSLILRKLESAAPFYFFLTKVKDSPQTHRDLRSVYITELLHPSLGTIKKSLQINFMIEWAWLQMNYEETGNQASDKPLLLIYGDDNPELMPVGNLPSNVRAQRVKPRYPFGTHHTKMMLFHYDDGSVRVVVSTANLIGSDWTNRTQGLWISPRCPTLPSSSASSNLAELGESRTRFKASLLRYLKYYELSALREYIEAVKQCDFSAVNVFLIASVPNSHRGPDLNLWGQKALANRLKQNIKTDIGHWPLIMQCSSIGSLGPAPESWLRGELAQSMCTTGQISSGTSPNVKLIYPSRQNVMDSYDGILGGGCLPYSQKTHLKQPWLRDYLHEWRCDIRHRSRAMPHIKCYTRINPEGDKAAYFLLTSANLSKAAWGSFNKAKDGLMIMSYEAGVLFLPQFVTGQAWFNLENQFNLPYDWPLKKYEAGVKPWFMDYLRTALAD</sequence>
<evidence type="ECO:0000256" key="3">
    <source>
        <dbReference type="ARBA" id="ARBA00022722"/>
    </source>
</evidence>
<dbReference type="EMBL" id="VCGU01000003">
    <property type="protein sequence ID" value="TRY77996.1"/>
    <property type="molecule type" value="Genomic_DNA"/>
</dbReference>
<dbReference type="Pfam" id="PF06087">
    <property type="entry name" value="Tyr-DNA_phospho"/>
    <property type="match status" value="1"/>
</dbReference>
<dbReference type="GO" id="GO:0017005">
    <property type="term" value="F:3'-tyrosyl-DNA phosphodiesterase activity"/>
    <property type="evidence" value="ECO:0007669"/>
    <property type="project" value="TreeGrafter"/>
</dbReference>
<keyword evidence="3" id="KW-0540">Nuclease</keyword>
<evidence type="ECO:0000256" key="5">
    <source>
        <dbReference type="ARBA" id="ARBA00022801"/>
    </source>
</evidence>
<feature type="active site" description="Nucleophile" evidence="9">
    <location>
        <position position="569"/>
    </location>
</feature>
<dbReference type="PANTHER" id="PTHR12415">
    <property type="entry name" value="TYROSYL-DNA PHOSPHODIESTERASE 1"/>
    <property type="match status" value="1"/>
</dbReference>
<evidence type="ECO:0000256" key="2">
    <source>
        <dbReference type="ARBA" id="ARBA00010205"/>
    </source>
</evidence>
<proteinExistence type="inferred from homology"/>
<dbReference type="GO" id="GO:0004527">
    <property type="term" value="F:exonuclease activity"/>
    <property type="evidence" value="ECO:0007669"/>
    <property type="project" value="UniProtKB-KW"/>
</dbReference>
<evidence type="ECO:0000256" key="6">
    <source>
        <dbReference type="ARBA" id="ARBA00022839"/>
    </source>
</evidence>
<evidence type="ECO:0000256" key="10">
    <source>
        <dbReference type="PIRSR" id="PIRSR610347-2"/>
    </source>
</evidence>
<keyword evidence="14" id="KW-1185">Reference proteome</keyword>
<dbReference type="GO" id="GO:0003697">
    <property type="term" value="F:single-stranded DNA binding"/>
    <property type="evidence" value="ECO:0007669"/>
    <property type="project" value="TreeGrafter"/>
</dbReference>
<gene>
    <name evidence="13" type="ORF">TCAL_04219</name>
</gene>
<accession>A0A553PJZ1</accession>
<keyword evidence="6" id="KW-0269">Exonuclease</keyword>
<evidence type="ECO:0000256" key="9">
    <source>
        <dbReference type="PIRSR" id="PIRSR610347-1"/>
    </source>
</evidence>
<dbReference type="Proteomes" id="UP000318571">
    <property type="component" value="Chromosome 11"/>
</dbReference>
<evidence type="ECO:0000256" key="11">
    <source>
        <dbReference type="PIRSR" id="PIRSR610347-3"/>
    </source>
</evidence>
<keyword evidence="5" id="KW-0378">Hydrolase</keyword>
<comment type="caution">
    <text evidence="13">The sequence shown here is derived from an EMBL/GenBank/DDBJ whole genome shotgun (WGS) entry which is preliminary data.</text>
</comment>
<dbReference type="STRING" id="6832.A0A553PJZ1"/>
<keyword evidence="8" id="KW-0539">Nucleus</keyword>
<evidence type="ECO:0000313" key="14">
    <source>
        <dbReference type="Proteomes" id="UP000318571"/>
    </source>
</evidence>
<feature type="active site" description="Proton donor/acceptor" evidence="9">
    <location>
        <position position="800"/>
    </location>
</feature>
<keyword evidence="4" id="KW-0227">DNA damage</keyword>
<evidence type="ECO:0000256" key="1">
    <source>
        <dbReference type="ARBA" id="ARBA00004123"/>
    </source>
</evidence>
<dbReference type="InterPro" id="IPR019406">
    <property type="entry name" value="APLF_PBZ"/>
</dbReference>
<evidence type="ECO:0000313" key="13">
    <source>
        <dbReference type="EMBL" id="TRY77996.1"/>
    </source>
</evidence>
<dbReference type="InterPro" id="IPR010347">
    <property type="entry name" value="Tdp1"/>
</dbReference>
<feature type="binding site" evidence="10">
    <location>
        <position position="571"/>
    </location>
    <ligand>
        <name>substrate</name>
    </ligand>
</feature>
<comment type="subcellular location">
    <subcellularLocation>
        <location evidence="1">Nucleus</location>
    </subcellularLocation>
</comment>
<dbReference type="AlphaFoldDB" id="A0A553PJZ1"/>
<organism evidence="13 14">
    <name type="scientific">Tigriopus californicus</name>
    <name type="common">Marine copepod</name>
    <dbReference type="NCBI Taxonomy" id="6832"/>
    <lineage>
        <taxon>Eukaryota</taxon>
        <taxon>Metazoa</taxon>
        <taxon>Ecdysozoa</taxon>
        <taxon>Arthropoda</taxon>
        <taxon>Crustacea</taxon>
        <taxon>Multicrustacea</taxon>
        <taxon>Hexanauplia</taxon>
        <taxon>Copepoda</taxon>
        <taxon>Harpacticoida</taxon>
        <taxon>Harpacticidae</taxon>
        <taxon>Tigriopus</taxon>
    </lineage>
</organism>
<dbReference type="SUPFAM" id="SSF56024">
    <property type="entry name" value="Phospholipase D/nuclease"/>
    <property type="match status" value="2"/>
</dbReference>
<dbReference type="GO" id="GO:0005634">
    <property type="term" value="C:nucleus"/>
    <property type="evidence" value="ECO:0007669"/>
    <property type="project" value="UniProtKB-SubCell"/>
</dbReference>
<evidence type="ECO:0000259" key="12">
    <source>
        <dbReference type="Pfam" id="PF10283"/>
    </source>
</evidence>
<evidence type="ECO:0000256" key="4">
    <source>
        <dbReference type="ARBA" id="ARBA00022763"/>
    </source>
</evidence>
<name>A0A553PJZ1_TIGCA</name>
<feature type="site" description="Interaction with DNA" evidence="11">
    <location>
        <position position="825"/>
    </location>
</feature>
<feature type="non-terminal residue" evidence="13">
    <location>
        <position position="1"/>
    </location>
</feature>
<feature type="binding site" evidence="10">
    <location>
        <position position="802"/>
    </location>
    <ligand>
        <name>substrate</name>
    </ligand>
</feature>
<dbReference type="GO" id="GO:0003690">
    <property type="term" value="F:double-stranded DNA binding"/>
    <property type="evidence" value="ECO:0007669"/>
    <property type="project" value="TreeGrafter"/>
</dbReference>
<protein>
    <recommendedName>
        <fullName evidence="12">PBZ-type domain-containing protein</fullName>
    </recommendedName>
</protein>
<keyword evidence="7" id="KW-0234">DNA repair</keyword>